<dbReference type="GO" id="GO:0005525">
    <property type="term" value="F:GTP binding"/>
    <property type="evidence" value="ECO:0007669"/>
    <property type="project" value="InterPro"/>
</dbReference>
<dbReference type="SUPFAM" id="SSF116878">
    <property type="entry name" value="TrmE connector domain"/>
    <property type="match status" value="1"/>
</dbReference>
<dbReference type="InterPro" id="IPR027266">
    <property type="entry name" value="TrmE/GcvT-like"/>
</dbReference>
<feature type="domain" description="GTP-binding protein TrmE N-terminal" evidence="2">
    <location>
        <begin position="12"/>
        <end position="125"/>
    </location>
</feature>
<dbReference type="GO" id="GO:0002098">
    <property type="term" value="P:tRNA wobble uridine modification"/>
    <property type="evidence" value="ECO:0007669"/>
    <property type="project" value="TreeGrafter"/>
</dbReference>
<dbReference type="InterPro" id="IPR025867">
    <property type="entry name" value="MnmE_helical"/>
</dbReference>
<dbReference type="Pfam" id="PF12631">
    <property type="entry name" value="MnmE_helical"/>
    <property type="match status" value="1"/>
</dbReference>
<dbReference type="AlphaFoldDB" id="A0A382WD64"/>
<evidence type="ECO:0000259" key="3">
    <source>
        <dbReference type="Pfam" id="PF12631"/>
    </source>
</evidence>
<dbReference type="Gene3D" id="3.40.50.300">
    <property type="entry name" value="P-loop containing nucleotide triphosphate hydrolases"/>
    <property type="match status" value="1"/>
</dbReference>
<dbReference type="Gene3D" id="3.30.1360.120">
    <property type="entry name" value="Probable tRNA modification gtpase trme, domain 1"/>
    <property type="match status" value="1"/>
</dbReference>
<accession>A0A382WD64</accession>
<reference evidence="4" key="1">
    <citation type="submission" date="2018-05" db="EMBL/GenBank/DDBJ databases">
        <authorList>
            <person name="Lanie J.A."/>
            <person name="Ng W.-L."/>
            <person name="Kazmierczak K.M."/>
            <person name="Andrzejewski T.M."/>
            <person name="Davidsen T.M."/>
            <person name="Wayne K.J."/>
            <person name="Tettelin H."/>
            <person name="Glass J.I."/>
            <person name="Rusch D."/>
            <person name="Podicherti R."/>
            <person name="Tsui H.-C.T."/>
            <person name="Winkler M.E."/>
        </authorList>
    </citation>
    <scope>NUCLEOTIDE SEQUENCE</scope>
</reference>
<dbReference type="Gene3D" id="1.20.120.430">
    <property type="entry name" value="tRNA modification GTPase MnmE domain 2"/>
    <property type="match status" value="1"/>
</dbReference>
<protein>
    <recommendedName>
        <fullName evidence="5">tRNA uridine-5-carboxymethylaminomethyl(34) synthesis GTPase MnmE</fullName>
    </recommendedName>
</protein>
<dbReference type="Pfam" id="PF01926">
    <property type="entry name" value="MMR_HSR1"/>
    <property type="match status" value="1"/>
</dbReference>
<dbReference type="SUPFAM" id="SSF103025">
    <property type="entry name" value="Folate-binding domain"/>
    <property type="match status" value="1"/>
</dbReference>
<dbReference type="CDD" id="cd14858">
    <property type="entry name" value="TrmE_N"/>
    <property type="match status" value="1"/>
</dbReference>
<feature type="domain" description="G" evidence="1">
    <location>
        <begin position="224"/>
        <end position="264"/>
    </location>
</feature>
<sequence length="265" mass="28211">MNQNPEVSDFSTIVAEATPAGRGGIGIIRLSGPDVVVIGTALVGELPDKRVAVTRLFKTADGSVIDQGLVLYFQGPASFTGEDVLELHGHGGPVVMSILLRRCIELGARQARPGEFSERAFLNNKIDLVQAEAVADLIDSASEAAARNAVKSLQGAFSRKINGLVEKLTQLRIFVEASIDFPEEEEDFLADKNVIIHLQGLIAEVASILSFAQQGVILQEGLDLVLVGAANSGKSSMMNFLSGQETSIVTEIAGTTRDVIRENIV</sequence>
<dbReference type="EMBL" id="UINC01158948">
    <property type="protein sequence ID" value="SVD56767.1"/>
    <property type="molecule type" value="Genomic_DNA"/>
</dbReference>
<dbReference type="Pfam" id="PF10396">
    <property type="entry name" value="TrmE_N"/>
    <property type="match status" value="1"/>
</dbReference>
<feature type="domain" description="MnmE helical" evidence="3">
    <location>
        <begin position="128"/>
        <end position="223"/>
    </location>
</feature>
<evidence type="ECO:0008006" key="5">
    <source>
        <dbReference type="Google" id="ProtNLM"/>
    </source>
</evidence>
<dbReference type="InterPro" id="IPR027417">
    <property type="entry name" value="P-loop_NTPase"/>
</dbReference>
<proteinExistence type="predicted"/>
<name>A0A382WD64_9ZZZZ</name>
<dbReference type="InterPro" id="IPR027368">
    <property type="entry name" value="MnmE_dom2"/>
</dbReference>
<dbReference type="GO" id="GO:0030488">
    <property type="term" value="P:tRNA methylation"/>
    <property type="evidence" value="ECO:0007669"/>
    <property type="project" value="TreeGrafter"/>
</dbReference>
<dbReference type="SUPFAM" id="SSF52540">
    <property type="entry name" value="P-loop containing nucleoside triphosphate hydrolases"/>
    <property type="match status" value="1"/>
</dbReference>
<evidence type="ECO:0000313" key="4">
    <source>
        <dbReference type="EMBL" id="SVD56767.1"/>
    </source>
</evidence>
<gene>
    <name evidence="4" type="ORF">METZ01_LOCUS409621</name>
</gene>
<dbReference type="InterPro" id="IPR018948">
    <property type="entry name" value="GTP-bd_TrmE_N"/>
</dbReference>
<dbReference type="PANTHER" id="PTHR42714">
    <property type="entry name" value="TRNA MODIFICATION GTPASE GTPBP3"/>
    <property type="match status" value="1"/>
</dbReference>
<dbReference type="InterPro" id="IPR006073">
    <property type="entry name" value="GTP-bd"/>
</dbReference>
<dbReference type="GO" id="GO:0005829">
    <property type="term" value="C:cytosol"/>
    <property type="evidence" value="ECO:0007669"/>
    <property type="project" value="TreeGrafter"/>
</dbReference>
<feature type="non-terminal residue" evidence="4">
    <location>
        <position position="265"/>
    </location>
</feature>
<dbReference type="PANTHER" id="PTHR42714:SF2">
    <property type="entry name" value="TRNA MODIFICATION GTPASE GTPBP3, MITOCHONDRIAL"/>
    <property type="match status" value="1"/>
</dbReference>
<evidence type="ECO:0000259" key="1">
    <source>
        <dbReference type="Pfam" id="PF01926"/>
    </source>
</evidence>
<organism evidence="4">
    <name type="scientific">marine metagenome</name>
    <dbReference type="NCBI Taxonomy" id="408172"/>
    <lineage>
        <taxon>unclassified sequences</taxon>
        <taxon>metagenomes</taxon>
        <taxon>ecological metagenomes</taxon>
    </lineage>
</organism>
<evidence type="ECO:0000259" key="2">
    <source>
        <dbReference type="Pfam" id="PF10396"/>
    </source>
</evidence>